<comment type="caution">
    <text evidence="1">The sequence shown here is derived from an EMBL/GenBank/DDBJ whole genome shotgun (WGS) entry which is preliminary data.</text>
</comment>
<proteinExistence type="predicted"/>
<sequence length="15" mass="1654">MRVYGALMWSLGKAA</sequence>
<evidence type="ECO:0000313" key="2">
    <source>
        <dbReference type="Proteomes" id="UP000485058"/>
    </source>
</evidence>
<organism evidence="1 2">
    <name type="scientific">Haematococcus lacustris</name>
    <name type="common">Green alga</name>
    <name type="synonym">Haematococcus pluvialis</name>
    <dbReference type="NCBI Taxonomy" id="44745"/>
    <lineage>
        <taxon>Eukaryota</taxon>
        <taxon>Viridiplantae</taxon>
        <taxon>Chlorophyta</taxon>
        <taxon>core chlorophytes</taxon>
        <taxon>Chlorophyceae</taxon>
        <taxon>CS clade</taxon>
        <taxon>Chlamydomonadales</taxon>
        <taxon>Haematococcaceae</taxon>
        <taxon>Haematococcus</taxon>
    </lineage>
</organism>
<name>A0A699YLR2_HAELA</name>
<dbReference type="EMBL" id="BLLF01000384">
    <property type="protein sequence ID" value="GFH11217.1"/>
    <property type="molecule type" value="Genomic_DNA"/>
</dbReference>
<dbReference type="Proteomes" id="UP000485058">
    <property type="component" value="Unassembled WGS sequence"/>
</dbReference>
<gene>
    <name evidence="1" type="ORF">HaLaN_06684</name>
</gene>
<protein>
    <submittedName>
        <fullName evidence="1">Uncharacterized protein</fullName>
    </submittedName>
</protein>
<keyword evidence="2" id="KW-1185">Reference proteome</keyword>
<reference evidence="1 2" key="1">
    <citation type="submission" date="2020-02" db="EMBL/GenBank/DDBJ databases">
        <title>Draft genome sequence of Haematococcus lacustris strain NIES-144.</title>
        <authorList>
            <person name="Morimoto D."/>
            <person name="Nakagawa S."/>
            <person name="Yoshida T."/>
            <person name="Sawayama S."/>
        </authorList>
    </citation>
    <scope>NUCLEOTIDE SEQUENCE [LARGE SCALE GENOMIC DNA]</scope>
    <source>
        <strain evidence="1 2">NIES-144</strain>
    </source>
</reference>
<feature type="non-terminal residue" evidence="1">
    <location>
        <position position="1"/>
    </location>
</feature>
<accession>A0A699YLR2</accession>
<evidence type="ECO:0000313" key="1">
    <source>
        <dbReference type="EMBL" id="GFH11217.1"/>
    </source>
</evidence>